<organism evidence="1 2">
    <name type="scientific">Phytoactinopolyspora halophila</name>
    <dbReference type="NCBI Taxonomy" id="1981511"/>
    <lineage>
        <taxon>Bacteria</taxon>
        <taxon>Bacillati</taxon>
        <taxon>Actinomycetota</taxon>
        <taxon>Actinomycetes</taxon>
        <taxon>Jiangellales</taxon>
        <taxon>Jiangellaceae</taxon>
        <taxon>Phytoactinopolyspora</taxon>
    </lineage>
</organism>
<name>A0A329QGV9_9ACTN</name>
<proteinExistence type="predicted"/>
<keyword evidence="2" id="KW-1185">Reference proteome</keyword>
<evidence type="ECO:0000313" key="1">
    <source>
        <dbReference type="EMBL" id="RAW11607.1"/>
    </source>
</evidence>
<dbReference type="Proteomes" id="UP000250462">
    <property type="component" value="Unassembled WGS sequence"/>
</dbReference>
<accession>A0A329QGV9</accession>
<dbReference type="OrthoDB" id="8236609at2"/>
<gene>
    <name evidence="1" type="ORF">DPM12_16165</name>
</gene>
<evidence type="ECO:0000313" key="2">
    <source>
        <dbReference type="Proteomes" id="UP000250462"/>
    </source>
</evidence>
<dbReference type="EMBL" id="QMIG01000019">
    <property type="protein sequence ID" value="RAW11607.1"/>
    <property type="molecule type" value="Genomic_DNA"/>
</dbReference>
<protein>
    <submittedName>
        <fullName evidence="1">Uncharacterized protein</fullName>
    </submittedName>
</protein>
<comment type="caution">
    <text evidence="1">The sequence shown here is derived from an EMBL/GenBank/DDBJ whole genome shotgun (WGS) entry which is preliminary data.</text>
</comment>
<dbReference type="AlphaFoldDB" id="A0A329QGV9"/>
<sequence>MRRALGTVGGRALAGLLVLVVAYQVWIGITATTKVDDDVGRDRSQEGHFAIDVVLGFVPERFHMLQLQDHGRIGGRTDNVLHMHRVTDEDVDAIARKYWVEEIRAGETFSPFD</sequence>
<reference evidence="1 2" key="1">
    <citation type="submission" date="2018-06" db="EMBL/GenBank/DDBJ databases">
        <title>Phytoactinopolyspora halophila sp. nov., a novel halophilic actinomycete isolated from a saline soil in China.</title>
        <authorList>
            <person name="Tang S.-K."/>
        </authorList>
    </citation>
    <scope>NUCLEOTIDE SEQUENCE [LARGE SCALE GENOMIC DNA]</scope>
    <source>
        <strain evidence="1 2">YIM 96934</strain>
    </source>
</reference>
<dbReference type="RefSeq" id="WP_112259377.1">
    <property type="nucleotide sequence ID" value="NZ_QMIG01000019.1"/>
</dbReference>